<dbReference type="SMART" id="SM01014">
    <property type="entry name" value="ARID"/>
    <property type="match status" value="1"/>
</dbReference>
<keyword evidence="7 13" id="KW-0863">Zinc-finger</keyword>
<dbReference type="InterPro" id="IPR011011">
    <property type="entry name" value="Znf_FYVE_PHD"/>
</dbReference>
<evidence type="ECO:0000256" key="11">
    <source>
        <dbReference type="ARBA" id="ARBA00023242"/>
    </source>
</evidence>
<dbReference type="GO" id="GO:0000785">
    <property type="term" value="C:chromatin"/>
    <property type="evidence" value="ECO:0007669"/>
    <property type="project" value="TreeGrafter"/>
</dbReference>
<comment type="similarity">
    <text evidence="3">Belongs to the JARID1 histone demethylase family.</text>
</comment>
<dbReference type="Gene3D" id="2.60.120.650">
    <property type="entry name" value="Cupin"/>
    <property type="match status" value="1"/>
</dbReference>
<evidence type="ECO:0000256" key="9">
    <source>
        <dbReference type="ARBA" id="ARBA00023002"/>
    </source>
</evidence>
<dbReference type="GO" id="GO:0005634">
    <property type="term" value="C:nucleus"/>
    <property type="evidence" value="ECO:0007669"/>
    <property type="project" value="UniProtKB-SubCell"/>
</dbReference>
<dbReference type="OrthoDB" id="1678912at2759"/>
<dbReference type="PROSITE" id="PS51184">
    <property type="entry name" value="JMJC"/>
    <property type="match status" value="1"/>
</dbReference>
<evidence type="ECO:0000259" key="15">
    <source>
        <dbReference type="PROSITE" id="PS50016"/>
    </source>
</evidence>
<dbReference type="SMART" id="SM00545">
    <property type="entry name" value="JmjN"/>
    <property type="match status" value="1"/>
</dbReference>
<evidence type="ECO:0000313" key="20">
    <source>
        <dbReference type="Proteomes" id="UP000078561"/>
    </source>
</evidence>
<name>A0A168Q732_ABSGL</name>
<keyword evidence="6" id="KW-0677">Repeat</keyword>
<dbReference type="SUPFAM" id="SSF51197">
    <property type="entry name" value="Clavaminate synthase-like"/>
    <property type="match status" value="1"/>
</dbReference>
<comment type="subcellular location">
    <subcellularLocation>
        <location evidence="2">Nucleus</location>
    </subcellularLocation>
</comment>
<feature type="domain" description="PHD-type" evidence="15">
    <location>
        <begin position="203"/>
        <end position="253"/>
    </location>
</feature>
<dbReference type="PROSITE" id="PS51183">
    <property type="entry name" value="JMJN"/>
    <property type="match status" value="1"/>
</dbReference>
<dbReference type="GO" id="GO:0006355">
    <property type="term" value="P:regulation of DNA-templated transcription"/>
    <property type="evidence" value="ECO:0007669"/>
    <property type="project" value="TreeGrafter"/>
</dbReference>
<evidence type="ECO:0000256" key="4">
    <source>
        <dbReference type="ARBA" id="ARBA00012902"/>
    </source>
</evidence>
<organism evidence="19">
    <name type="scientific">Absidia glauca</name>
    <name type="common">Pin mould</name>
    <dbReference type="NCBI Taxonomy" id="4829"/>
    <lineage>
        <taxon>Eukaryota</taxon>
        <taxon>Fungi</taxon>
        <taxon>Fungi incertae sedis</taxon>
        <taxon>Mucoromycota</taxon>
        <taxon>Mucoromycotina</taxon>
        <taxon>Mucoromycetes</taxon>
        <taxon>Mucorales</taxon>
        <taxon>Cunninghamellaceae</taxon>
        <taxon>Absidia</taxon>
    </lineage>
</organism>
<dbReference type="InterPro" id="IPR036431">
    <property type="entry name" value="ARID_dom_sf"/>
</dbReference>
<feature type="compositionally biased region" description="Basic and acidic residues" evidence="14">
    <location>
        <begin position="27"/>
        <end position="40"/>
    </location>
</feature>
<feature type="compositionally biased region" description="Basic and acidic residues" evidence="14">
    <location>
        <begin position="1235"/>
        <end position="1245"/>
    </location>
</feature>
<keyword evidence="5" id="KW-0479">Metal-binding</keyword>
<keyword evidence="11" id="KW-0539">Nucleus</keyword>
<dbReference type="PANTHER" id="PTHR10694:SF33">
    <property type="entry name" value="LYSINE-SPECIFIC DEMETHYLASE 5"/>
    <property type="match status" value="1"/>
</dbReference>
<keyword evidence="9" id="KW-0560">Oxidoreductase</keyword>
<dbReference type="CDD" id="cd15518">
    <property type="entry name" value="PHD_Ecm5p_Lid2p_like"/>
    <property type="match status" value="1"/>
</dbReference>
<dbReference type="Pfam" id="PF00628">
    <property type="entry name" value="PHD"/>
    <property type="match status" value="2"/>
</dbReference>
<feature type="compositionally biased region" description="Acidic residues" evidence="14">
    <location>
        <begin position="186"/>
        <end position="200"/>
    </location>
</feature>
<dbReference type="GO" id="GO:0008270">
    <property type="term" value="F:zinc ion binding"/>
    <property type="evidence" value="ECO:0007669"/>
    <property type="project" value="UniProtKB-KW"/>
</dbReference>
<dbReference type="FunCoup" id="A0A168Q732">
    <property type="interactions" value="623"/>
</dbReference>
<feature type="region of interest" description="Disordered" evidence="14">
    <location>
        <begin position="181"/>
        <end position="204"/>
    </location>
</feature>
<comment type="catalytic activity">
    <reaction evidence="12">
        <text>N(6),N(6),N(6)-trimethyl-L-lysyl(4)-[histone H3] + 3 2-oxoglutarate + 3 O2 = L-lysyl(4)-[histone H3] + 3 formaldehyde + 3 succinate + 3 CO2</text>
        <dbReference type="Rhea" id="RHEA:60208"/>
        <dbReference type="Rhea" id="RHEA-COMP:15537"/>
        <dbReference type="Rhea" id="RHEA-COMP:15547"/>
        <dbReference type="ChEBI" id="CHEBI:15379"/>
        <dbReference type="ChEBI" id="CHEBI:16526"/>
        <dbReference type="ChEBI" id="CHEBI:16810"/>
        <dbReference type="ChEBI" id="CHEBI:16842"/>
        <dbReference type="ChEBI" id="CHEBI:29969"/>
        <dbReference type="ChEBI" id="CHEBI:30031"/>
        <dbReference type="ChEBI" id="CHEBI:61961"/>
        <dbReference type="EC" id="1.14.11.67"/>
    </reaction>
</comment>
<proteinExistence type="inferred from homology"/>
<evidence type="ECO:0000256" key="6">
    <source>
        <dbReference type="ARBA" id="ARBA00022737"/>
    </source>
</evidence>
<dbReference type="InParanoid" id="A0A168Q732"/>
<feature type="compositionally biased region" description="Polar residues" evidence="14">
    <location>
        <begin position="1199"/>
        <end position="1220"/>
    </location>
</feature>
<dbReference type="InterPro" id="IPR013083">
    <property type="entry name" value="Znf_RING/FYVE/PHD"/>
</dbReference>
<dbReference type="InterPro" id="IPR003347">
    <property type="entry name" value="JmjC_dom"/>
</dbReference>
<sequence length="1289" mass="148443">MKRISSNPTTPTTQQKDDQPSQPLDLRTVRRTNESTPRTRERIFGLTEAPTYHPTTEEFKDPLKYIQQIQAEAEQYGIIKIVPPKDYKPDFCLNTEIFRFRTRIQKMNSMEGGTRTNLNYLEQIQKFHRLQGKPIQRIPQLDKRPIDLYNLKKVVAEKGGYIKVCSAKRWAEIGRDLGYTRRQFEPSDDDDNDDDDDQTSDETTTCEVCHDESSKDELLVCDDCDRGYHMSCVNPPLTTMPTSEWYCIKCLTAGGGDYGFEDGDEYSLSDFQSFCDKFKHDWFSKEKPVENPDRIPEEDCEDEFWRLVNDPHETCEVEYGADLHSTQHGSGFASIERGSNGVKGEDPWNLNMIPVLPDSLFTHIKSDISGMMVPWLYIGMCFSAFCWHNEDHFTYSINYMHWGETKTWYGVPGADTTKFEDTMRKAVPELFEQQPNLLFQLVTMLSPERLIKENVRVYAVDQRPGEFVVTFPKAYHSGFNHGFNFCEAVNFAPVDWLHLGLECAKRYKEYRRQPCFSHDELLVNIVKMDLTNKNAVIVKDGLLEMKQRETDERDRFKQQHPRIKQVTFAEDPNNDRTTNDDHFQCHNCHCYTYLSYVTCPCTKKVACFSHADELCECPDVEKKVRLRFSDDELQRLVDIANHAAHTGSDWEAYARKAVSGDSLPSTQLLQHLLAEADKNGVPREETMQLRDHLDRIQHWERQAAAFLHTTTKQKRKPSAGAHRTVGHKTSLYNGERYRQLLDLRHRASTMAFTSPYLEHIETLVSQVNGLQKRSKELLAGNSGSINDIQTVLNQGLSLNMDYEELAQLHIAVDQRRWISELEPKAMQLPLDCDALDNLLQLAHDCKLPSSNPKYQDLLAKIRVGDQWIKRARRLRPDGNYGISNGGSVTMDELDEVLNVDQDVPTQRQLYQELQSFRMKISSWLVLFTRTMMQCQQQQLLHRPSFQDIVELKDQLNELPLHMVQKESATLDMELERLDEWTNTVKRLLSYRLNGAKSFDTVLENLQETIDHILAQHLKSEPESATAANSPKKKSRVGRRPAGSYCICHESESGFMIKCDVCAEWYHGACVKIAKRRLNHNEAYTCPVCDPASDFVHLSRRPKLEDLVDVMEDAKSLRFVPESYPVLQKMIMAMEAYRQELRIFCRSKPVLEVEDLDRIKQYLRELLGLPIALDDETEFLRKKVNDISTLLSRQNHHQHSTINNHSNAIPSSSHPYNSKLTLNPPIVPLSTTTPADLDHRTMPDSKRKLKAESSFPSKQPKTTPAAFESLPPPTTAGHPSVAPNVPSYYY</sequence>
<feature type="domain" description="PHD-type" evidence="15">
    <location>
        <begin position="1042"/>
        <end position="1091"/>
    </location>
</feature>
<dbReference type="PANTHER" id="PTHR10694">
    <property type="entry name" value="LYSINE-SPECIFIC DEMETHYLASE"/>
    <property type="match status" value="1"/>
</dbReference>
<feature type="domain" description="JmjN" evidence="17">
    <location>
        <begin position="49"/>
        <end position="90"/>
    </location>
</feature>
<dbReference type="STRING" id="4829.A0A168Q732"/>
<dbReference type="SMART" id="SM00558">
    <property type="entry name" value="JmjC"/>
    <property type="match status" value="1"/>
</dbReference>
<evidence type="ECO:0000256" key="10">
    <source>
        <dbReference type="ARBA" id="ARBA00023004"/>
    </source>
</evidence>
<dbReference type="Pfam" id="PF01388">
    <property type="entry name" value="ARID"/>
    <property type="match status" value="1"/>
</dbReference>
<dbReference type="Pfam" id="PF08429">
    <property type="entry name" value="PLU-1"/>
    <property type="match status" value="1"/>
</dbReference>
<dbReference type="InterPro" id="IPR003349">
    <property type="entry name" value="JmjN"/>
</dbReference>
<dbReference type="GO" id="GO:0034647">
    <property type="term" value="F:histone H3K4me/H3K4me2/H3K4me3 demethylase activity"/>
    <property type="evidence" value="ECO:0007669"/>
    <property type="project" value="UniProtKB-EC"/>
</dbReference>
<evidence type="ECO:0000259" key="16">
    <source>
        <dbReference type="PROSITE" id="PS51011"/>
    </source>
</evidence>
<feature type="domain" description="JmjC" evidence="18">
    <location>
        <begin position="342"/>
        <end position="508"/>
    </location>
</feature>
<evidence type="ECO:0000256" key="8">
    <source>
        <dbReference type="ARBA" id="ARBA00022833"/>
    </source>
</evidence>
<dbReference type="SMART" id="SM00501">
    <property type="entry name" value="BRIGHT"/>
    <property type="match status" value="1"/>
</dbReference>
<dbReference type="Pfam" id="PF21323">
    <property type="entry name" value="KDM5_C-hel"/>
    <property type="match status" value="1"/>
</dbReference>
<dbReference type="InterPro" id="IPR019786">
    <property type="entry name" value="Zinc_finger_PHD-type_CS"/>
</dbReference>
<evidence type="ECO:0000259" key="18">
    <source>
        <dbReference type="PROSITE" id="PS51184"/>
    </source>
</evidence>
<evidence type="ECO:0000256" key="13">
    <source>
        <dbReference type="PROSITE-ProRule" id="PRU00146"/>
    </source>
</evidence>
<evidence type="ECO:0000256" key="12">
    <source>
        <dbReference type="ARBA" id="ARBA00048734"/>
    </source>
</evidence>
<feature type="region of interest" description="Disordered" evidence="14">
    <location>
        <begin position="1194"/>
        <end position="1289"/>
    </location>
</feature>
<comment type="cofactor">
    <cofactor evidence="1">
        <name>Fe(2+)</name>
        <dbReference type="ChEBI" id="CHEBI:29033"/>
    </cofactor>
</comment>
<keyword evidence="8" id="KW-0862">Zinc</keyword>
<dbReference type="InterPro" id="IPR001965">
    <property type="entry name" value="Znf_PHD"/>
</dbReference>
<reference evidence="19" key="1">
    <citation type="submission" date="2016-04" db="EMBL/GenBank/DDBJ databases">
        <authorList>
            <person name="Evans L.H."/>
            <person name="Alamgir A."/>
            <person name="Owens N."/>
            <person name="Weber N.D."/>
            <person name="Virtaneva K."/>
            <person name="Barbian K."/>
            <person name="Babar A."/>
            <person name="Rosenke K."/>
        </authorList>
    </citation>
    <scope>NUCLEOTIDE SEQUENCE [LARGE SCALE GENOMIC DNA]</scope>
    <source>
        <strain evidence="19">CBS 101.48</strain>
    </source>
</reference>
<evidence type="ECO:0000256" key="7">
    <source>
        <dbReference type="ARBA" id="ARBA00022771"/>
    </source>
</evidence>
<keyword evidence="20" id="KW-1185">Reference proteome</keyword>
<keyword evidence="10" id="KW-0408">Iron</keyword>
<evidence type="ECO:0000256" key="2">
    <source>
        <dbReference type="ARBA" id="ARBA00004123"/>
    </source>
</evidence>
<dbReference type="SUPFAM" id="SSF46774">
    <property type="entry name" value="ARID-like"/>
    <property type="match status" value="1"/>
</dbReference>
<dbReference type="Gene3D" id="1.10.150.60">
    <property type="entry name" value="ARID DNA-binding domain"/>
    <property type="match status" value="1"/>
</dbReference>
<protein>
    <recommendedName>
        <fullName evidence="4">[histone H3]-trimethyl-L-lysine(4) demethylase</fullName>
        <ecNumber evidence="4">1.14.11.67</ecNumber>
    </recommendedName>
</protein>
<dbReference type="SUPFAM" id="SSF57903">
    <property type="entry name" value="FYVE/PHD zinc finger"/>
    <property type="match status" value="2"/>
</dbReference>
<dbReference type="Proteomes" id="UP000078561">
    <property type="component" value="Unassembled WGS sequence"/>
</dbReference>
<evidence type="ECO:0000256" key="14">
    <source>
        <dbReference type="SAM" id="MobiDB-lite"/>
    </source>
</evidence>
<dbReference type="PROSITE" id="PS51011">
    <property type="entry name" value="ARID"/>
    <property type="match status" value="1"/>
</dbReference>
<dbReference type="Pfam" id="PF02373">
    <property type="entry name" value="JmjC"/>
    <property type="match status" value="1"/>
</dbReference>
<dbReference type="Pfam" id="PF02928">
    <property type="entry name" value="zf-C5HC2"/>
    <property type="match status" value="1"/>
</dbReference>
<dbReference type="InterPro" id="IPR019787">
    <property type="entry name" value="Znf_PHD-finger"/>
</dbReference>
<dbReference type="Pfam" id="PF02375">
    <property type="entry name" value="JmjN"/>
    <property type="match status" value="1"/>
</dbReference>
<evidence type="ECO:0000256" key="3">
    <source>
        <dbReference type="ARBA" id="ARBA00006801"/>
    </source>
</evidence>
<gene>
    <name evidence="19" type="primary">ABSGL_09592.1 scaffold 11399</name>
</gene>
<dbReference type="InterPro" id="IPR004198">
    <property type="entry name" value="Znf_C5HC2"/>
</dbReference>
<dbReference type="PROSITE" id="PS01359">
    <property type="entry name" value="ZF_PHD_1"/>
    <property type="match status" value="2"/>
</dbReference>
<accession>A0A168Q732</accession>
<dbReference type="EC" id="1.14.11.67" evidence="4"/>
<dbReference type="InterPro" id="IPR048615">
    <property type="entry name" value="KDM5_C-hel"/>
</dbReference>
<dbReference type="InterPro" id="IPR013637">
    <property type="entry name" value="Lys_sp_deMease-like_dom"/>
</dbReference>
<evidence type="ECO:0000256" key="5">
    <source>
        <dbReference type="ARBA" id="ARBA00022723"/>
    </source>
</evidence>
<dbReference type="Gene3D" id="3.30.40.10">
    <property type="entry name" value="Zinc/RING finger domain, C3HC4 (zinc finger)"/>
    <property type="match status" value="2"/>
</dbReference>
<dbReference type="OMA" id="GFDQVCK"/>
<evidence type="ECO:0000256" key="1">
    <source>
        <dbReference type="ARBA" id="ARBA00001954"/>
    </source>
</evidence>
<evidence type="ECO:0000259" key="17">
    <source>
        <dbReference type="PROSITE" id="PS51183"/>
    </source>
</evidence>
<dbReference type="SMART" id="SM00249">
    <property type="entry name" value="PHD"/>
    <property type="match status" value="2"/>
</dbReference>
<feature type="region of interest" description="Disordered" evidence="14">
    <location>
        <begin position="1"/>
        <end position="40"/>
    </location>
</feature>
<dbReference type="PROSITE" id="PS50016">
    <property type="entry name" value="ZF_PHD_2"/>
    <property type="match status" value="2"/>
</dbReference>
<dbReference type="InterPro" id="IPR001606">
    <property type="entry name" value="ARID_dom"/>
</dbReference>
<dbReference type="EMBL" id="LT554245">
    <property type="protein sequence ID" value="SAM03747.1"/>
    <property type="molecule type" value="Genomic_DNA"/>
</dbReference>
<evidence type="ECO:0000313" key="19">
    <source>
        <dbReference type="EMBL" id="SAM03747.1"/>
    </source>
</evidence>
<dbReference type="GO" id="GO:0003677">
    <property type="term" value="F:DNA binding"/>
    <property type="evidence" value="ECO:0007669"/>
    <property type="project" value="InterPro"/>
</dbReference>
<feature type="domain" description="ARID" evidence="16">
    <location>
        <begin position="114"/>
        <end position="206"/>
    </location>
</feature>